<keyword evidence="2" id="KW-1185">Reference proteome</keyword>
<organism evidence="1 2">
    <name type="scientific">Portunus trituberculatus</name>
    <name type="common">Swimming crab</name>
    <name type="synonym">Neptunus trituberculatus</name>
    <dbReference type="NCBI Taxonomy" id="210409"/>
    <lineage>
        <taxon>Eukaryota</taxon>
        <taxon>Metazoa</taxon>
        <taxon>Ecdysozoa</taxon>
        <taxon>Arthropoda</taxon>
        <taxon>Crustacea</taxon>
        <taxon>Multicrustacea</taxon>
        <taxon>Malacostraca</taxon>
        <taxon>Eumalacostraca</taxon>
        <taxon>Eucarida</taxon>
        <taxon>Decapoda</taxon>
        <taxon>Pleocyemata</taxon>
        <taxon>Brachyura</taxon>
        <taxon>Eubrachyura</taxon>
        <taxon>Portunoidea</taxon>
        <taxon>Portunidae</taxon>
        <taxon>Portuninae</taxon>
        <taxon>Portunus</taxon>
    </lineage>
</organism>
<reference evidence="1 2" key="1">
    <citation type="submission" date="2019-05" db="EMBL/GenBank/DDBJ databases">
        <title>Another draft genome of Portunus trituberculatus and its Hox gene families provides insights of decapod evolution.</title>
        <authorList>
            <person name="Jeong J.-H."/>
            <person name="Song I."/>
            <person name="Kim S."/>
            <person name="Choi T."/>
            <person name="Kim D."/>
            <person name="Ryu S."/>
            <person name="Kim W."/>
        </authorList>
    </citation>
    <scope>NUCLEOTIDE SEQUENCE [LARGE SCALE GENOMIC DNA]</scope>
    <source>
        <tissue evidence="1">Muscle</tissue>
    </source>
</reference>
<evidence type="ECO:0000313" key="1">
    <source>
        <dbReference type="EMBL" id="MPC81695.1"/>
    </source>
</evidence>
<dbReference type="EMBL" id="VSRR010057696">
    <property type="protein sequence ID" value="MPC81695.1"/>
    <property type="molecule type" value="Genomic_DNA"/>
</dbReference>
<dbReference type="Proteomes" id="UP000324222">
    <property type="component" value="Unassembled WGS sequence"/>
</dbReference>
<gene>
    <name evidence="1" type="ORF">E2C01_076326</name>
</gene>
<name>A0A5B7IHJ7_PORTR</name>
<accession>A0A5B7IHJ7</accession>
<proteinExistence type="predicted"/>
<evidence type="ECO:0000313" key="2">
    <source>
        <dbReference type="Proteomes" id="UP000324222"/>
    </source>
</evidence>
<dbReference type="AlphaFoldDB" id="A0A5B7IHJ7"/>
<comment type="caution">
    <text evidence="1">The sequence shown here is derived from an EMBL/GenBank/DDBJ whole genome shotgun (WGS) entry which is preliminary data.</text>
</comment>
<protein>
    <submittedName>
        <fullName evidence="1">Uncharacterized protein</fullName>
    </submittedName>
</protein>
<sequence length="56" mass="6689">MIICVWRICDKEELVLVTEEDRKMRTCREDQDEAVCEGYWKIQFSTKNSGEVECIE</sequence>